<comment type="caution">
    <text evidence="2">The sequence shown here is derived from an EMBL/GenBank/DDBJ whole genome shotgun (WGS) entry which is preliminary data.</text>
</comment>
<sequence length="225" mass="25966">MNISRSRNSTRNLFHVQPKSMVFVIKVAGNQHTENELLDRKETPGHAVSLHKRSNIEEPPCNSRYKNVDRIERGQLVFIPSRIRVGGWSEWGRGLPLFISPPSSPFPSLSLYPHHDGISRAFWPTWYEVGKVRIQSSSEFLIVGPRDSCRLIASCFLSMESSCHRLSRLRTHASRLRSTTHARYREEKRNRHSGRPIPREISPESSPSRFWTTDSFSRLEGKSME</sequence>
<proteinExistence type="predicted"/>
<evidence type="ECO:0000313" key="2">
    <source>
        <dbReference type="EMBL" id="KAK1117415.1"/>
    </source>
</evidence>
<organism evidence="2 3">
    <name type="scientific">Melipona bicolor</name>
    <dbReference type="NCBI Taxonomy" id="60889"/>
    <lineage>
        <taxon>Eukaryota</taxon>
        <taxon>Metazoa</taxon>
        <taxon>Ecdysozoa</taxon>
        <taxon>Arthropoda</taxon>
        <taxon>Hexapoda</taxon>
        <taxon>Insecta</taxon>
        <taxon>Pterygota</taxon>
        <taxon>Neoptera</taxon>
        <taxon>Endopterygota</taxon>
        <taxon>Hymenoptera</taxon>
        <taxon>Apocrita</taxon>
        <taxon>Aculeata</taxon>
        <taxon>Apoidea</taxon>
        <taxon>Anthophila</taxon>
        <taxon>Apidae</taxon>
        <taxon>Melipona</taxon>
    </lineage>
</organism>
<reference evidence="2" key="1">
    <citation type="submission" date="2021-10" db="EMBL/GenBank/DDBJ databases">
        <title>Melipona bicolor Genome sequencing and assembly.</title>
        <authorList>
            <person name="Araujo N.S."/>
            <person name="Arias M.C."/>
        </authorList>
    </citation>
    <scope>NUCLEOTIDE SEQUENCE</scope>
    <source>
        <strain evidence="2">USP_2M_L1-L4_2017</strain>
        <tissue evidence="2">Whole body</tissue>
    </source>
</reference>
<dbReference type="Proteomes" id="UP001177670">
    <property type="component" value="Unassembled WGS sequence"/>
</dbReference>
<gene>
    <name evidence="2" type="ORF">K0M31_016619</name>
</gene>
<dbReference type="EMBL" id="JAHYIQ010000051">
    <property type="protein sequence ID" value="KAK1117415.1"/>
    <property type="molecule type" value="Genomic_DNA"/>
</dbReference>
<feature type="region of interest" description="Disordered" evidence="1">
    <location>
        <begin position="184"/>
        <end position="225"/>
    </location>
</feature>
<keyword evidence="3" id="KW-1185">Reference proteome</keyword>
<dbReference type="AlphaFoldDB" id="A0AA40KES0"/>
<protein>
    <submittedName>
        <fullName evidence="2">Uncharacterized protein</fullName>
    </submittedName>
</protein>
<evidence type="ECO:0000313" key="3">
    <source>
        <dbReference type="Proteomes" id="UP001177670"/>
    </source>
</evidence>
<evidence type="ECO:0000256" key="1">
    <source>
        <dbReference type="SAM" id="MobiDB-lite"/>
    </source>
</evidence>
<name>A0AA40KES0_9HYME</name>
<accession>A0AA40KES0</accession>